<feature type="binding site" evidence="12">
    <location>
        <position position="114"/>
    </location>
    <ligand>
        <name>GTP</name>
        <dbReference type="ChEBI" id="CHEBI:37565"/>
    </ligand>
</feature>
<dbReference type="SFLD" id="SFLDG01383">
    <property type="entry name" value="cyclic_pyranopterin_phosphate"/>
    <property type="match status" value="1"/>
</dbReference>
<feature type="binding site" evidence="12">
    <location>
        <position position="177"/>
    </location>
    <ligand>
        <name>GTP</name>
        <dbReference type="ChEBI" id="CHEBI:37565"/>
    </ligand>
</feature>
<feature type="binding site" evidence="12">
    <location>
        <position position="278"/>
    </location>
    <ligand>
        <name>[4Fe-4S] cluster</name>
        <dbReference type="ChEBI" id="CHEBI:49883"/>
        <label>2</label>
        <note>4Fe-4S-substrate</note>
    </ligand>
</feature>
<keyword evidence="7 12" id="KW-0411">Iron-sulfur</keyword>
<dbReference type="InterPro" id="IPR013785">
    <property type="entry name" value="Aldolase_TIM"/>
</dbReference>
<evidence type="ECO:0000256" key="9">
    <source>
        <dbReference type="ARBA" id="ARBA00023150"/>
    </source>
</evidence>
<feature type="binding site" evidence="12">
    <location>
        <position position="40"/>
    </location>
    <ligand>
        <name>[4Fe-4S] cluster</name>
        <dbReference type="ChEBI" id="CHEBI:49883"/>
        <label>1</label>
        <note>4Fe-4S-S-AdoMet</note>
    </ligand>
</feature>
<dbReference type="InterPro" id="IPR007197">
    <property type="entry name" value="rSAM"/>
</dbReference>
<evidence type="ECO:0000256" key="10">
    <source>
        <dbReference type="ARBA" id="ARBA00023239"/>
    </source>
</evidence>
<evidence type="ECO:0000256" key="7">
    <source>
        <dbReference type="ARBA" id="ARBA00023014"/>
    </source>
</evidence>
<dbReference type="CDD" id="cd21117">
    <property type="entry name" value="Twitch_MoaA"/>
    <property type="match status" value="1"/>
</dbReference>
<keyword evidence="2 12" id="KW-0004">4Fe-4S</keyword>
<sequence length="351" mass="39208">MSALQSIVDLRTVDAPPLDRRGRALRDLRVSVMDRCNFRCPYCMPESMYGEHFRFLGNDERLSFDEIERLCRLAAQLGVGKLRLTGGEPLLRPHVAELVARLRRIDGIADLAMTTNGVLLDRQAARLRDAGLDRITISLDTLDPVLFHRLSGGRGALDEVLAGIEAAQAADFPRGIKLNAVIRRGVNEHGATDLAERFRGSGIVLRFIEYMDVGNRNDWAADAVVPARELIERIDARWPLEAVPAQYPGEVATRFRFRDGAGEIGVIASVSAPFCGDCTRARLSSEGMLYTCLFATHGTDLRGPLRGGASDEALRRQLRQLWLQRADRYSEERAEQRKPSRRKIEMHYIGG</sequence>
<comment type="cofactor">
    <cofactor evidence="12">
        <name>[4Fe-4S] cluster</name>
        <dbReference type="ChEBI" id="CHEBI:49883"/>
    </cofactor>
    <text evidence="12">Binds 2 [4Fe-4S] clusters. Binds 1 [4Fe-4S] cluster coordinated with 3 cysteines and an exchangeable S-adenosyl-L-methionine and 1 [4Fe-4S] cluster coordinated with 3 cysteines and the GTP-derived substrate.</text>
</comment>
<feature type="domain" description="Radical SAM core" evidence="13">
    <location>
        <begin position="20"/>
        <end position="241"/>
    </location>
</feature>
<feature type="binding site" evidence="12">
    <location>
        <position position="83"/>
    </location>
    <ligand>
        <name>GTP</name>
        <dbReference type="ChEBI" id="CHEBI:37565"/>
    </ligand>
</feature>
<reference evidence="15" key="1">
    <citation type="journal article" date="2019" name="Int. J. Syst. Evol. Microbiol.">
        <title>The Global Catalogue of Microorganisms (GCM) 10K type strain sequencing project: providing services to taxonomists for standard genome sequencing and annotation.</title>
        <authorList>
            <consortium name="The Broad Institute Genomics Platform"/>
            <consortium name="The Broad Institute Genome Sequencing Center for Infectious Disease"/>
            <person name="Wu L."/>
            <person name="Ma J."/>
        </authorList>
    </citation>
    <scope>NUCLEOTIDE SEQUENCE [LARGE SCALE GENOMIC DNA]</scope>
    <source>
        <strain evidence="15">CGMCC 1.13587</strain>
    </source>
</reference>
<comment type="function">
    <text evidence="12">Catalyzes the cyclization of GTP to (8S)-3',8-cyclo-7,8-dihydroguanosine 5'-triphosphate.</text>
</comment>
<keyword evidence="4 12" id="KW-0479">Metal-binding</keyword>
<comment type="catalytic activity">
    <reaction evidence="11 12">
        <text>GTP + AH2 + S-adenosyl-L-methionine = (8S)-3',8-cyclo-7,8-dihydroguanosine 5'-triphosphate + 5'-deoxyadenosine + L-methionine + A + H(+)</text>
        <dbReference type="Rhea" id="RHEA:49576"/>
        <dbReference type="ChEBI" id="CHEBI:13193"/>
        <dbReference type="ChEBI" id="CHEBI:15378"/>
        <dbReference type="ChEBI" id="CHEBI:17319"/>
        <dbReference type="ChEBI" id="CHEBI:17499"/>
        <dbReference type="ChEBI" id="CHEBI:37565"/>
        <dbReference type="ChEBI" id="CHEBI:57844"/>
        <dbReference type="ChEBI" id="CHEBI:59789"/>
        <dbReference type="ChEBI" id="CHEBI:131766"/>
        <dbReference type="EC" id="4.1.99.22"/>
    </reaction>
</comment>
<accession>A0ABW0SVV7</accession>
<dbReference type="SUPFAM" id="SSF102114">
    <property type="entry name" value="Radical SAM enzymes"/>
    <property type="match status" value="1"/>
</dbReference>
<dbReference type="InterPro" id="IPR006638">
    <property type="entry name" value="Elp3/MiaA/NifB-like_rSAM"/>
</dbReference>
<keyword evidence="10 12" id="KW-0456">Lyase</keyword>
<dbReference type="Proteomes" id="UP001596111">
    <property type="component" value="Unassembled WGS sequence"/>
</dbReference>
<feature type="binding site" evidence="12">
    <location>
        <position position="275"/>
    </location>
    <ligand>
        <name>[4Fe-4S] cluster</name>
        <dbReference type="ChEBI" id="CHEBI:49883"/>
        <label>2</label>
        <note>4Fe-4S-substrate</note>
    </ligand>
</feature>
<dbReference type="EMBL" id="JBHSNG010000007">
    <property type="protein sequence ID" value="MFC5581161.1"/>
    <property type="molecule type" value="Genomic_DNA"/>
</dbReference>
<feature type="binding site" evidence="12">
    <location>
        <position position="138"/>
    </location>
    <ligand>
        <name>S-adenosyl-L-methionine</name>
        <dbReference type="ChEBI" id="CHEBI:59789"/>
    </ligand>
</feature>
<organism evidence="14 15">
    <name type="scientific">Rhodanobacter terrae</name>
    <dbReference type="NCBI Taxonomy" id="418647"/>
    <lineage>
        <taxon>Bacteria</taxon>
        <taxon>Pseudomonadati</taxon>
        <taxon>Pseudomonadota</taxon>
        <taxon>Gammaproteobacteria</taxon>
        <taxon>Lysobacterales</taxon>
        <taxon>Rhodanobacteraceae</taxon>
        <taxon>Rhodanobacter</taxon>
    </lineage>
</organism>
<dbReference type="PANTHER" id="PTHR22960">
    <property type="entry name" value="MOLYBDOPTERIN COFACTOR SYNTHESIS PROTEIN A"/>
    <property type="match status" value="1"/>
</dbReference>
<dbReference type="InterPro" id="IPR013483">
    <property type="entry name" value="MoaA"/>
</dbReference>
<comment type="caution">
    <text evidence="14">The sequence shown here is derived from an EMBL/GenBank/DDBJ whole genome shotgun (WGS) entry which is preliminary data.</text>
</comment>
<dbReference type="SMART" id="SM00729">
    <property type="entry name" value="Elp3"/>
    <property type="match status" value="1"/>
</dbReference>
<dbReference type="InterPro" id="IPR050105">
    <property type="entry name" value="MoCo_biosynth_MoaA/MoaC"/>
</dbReference>
<dbReference type="InterPro" id="IPR040064">
    <property type="entry name" value="MoaA-like"/>
</dbReference>
<feature type="binding site" evidence="12">
    <location>
        <position position="36"/>
    </location>
    <ligand>
        <name>[4Fe-4S] cluster</name>
        <dbReference type="ChEBI" id="CHEBI:49883"/>
        <label>1</label>
        <note>4Fe-4S-S-AdoMet</note>
    </ligand>
</feature>
<evidence type="ECO:0000256" key="3">
    <source>
        <dbReference type="ARBA" id="ARBA00022691"/>
    </source>
</evidence>
<dbReference type="Pfam" id="PF06463">
    <property type="entry name" value="Mob_synth_C"/>
    <property type="match status" value="1"/>
</dbReference>
<comment type="pathway">
    <text evidence="12">Cofactor biosynthesis; molybdopterin biosynthesis.</text>
</comment>
<evidence type="ECO:0000256" key="5">
    <source>
        <dbReference type="ARBA" id="ARBA00022741"/>
    </source>
</evidence>
<evidence type="ECO:0000313" key="15">
    <source>
        <dbReference type="Proteomes" id="UP001596111"/>
    </source>
</evidence>
<dbReference type="SFLD" id="SFLDG01067">
    <property type="entry name" value="SPASM/twitch_domain_containing"/>
    <property type="match status" value="1"/>
</dbReference>
<gene>
    <name evidence="12 14" type="primary">moaA</name>
    <name evidence="14" type="ORF">ACFPPB_08565</name>
</gene>
<keyword evidence="9 12" id="KW-0501">Molybdenum cofactor biosynthesis</keyword>
<dbReference type="RefSeq" id="WP_377326329.1">
    <property type="nucleotide sequence ID" value="NZ_JBHSNG010000007.1"/>
</dbReference>
<dbReference type="Pfam" id="PF04055">
    <property type="entry name" value="Radical_SAM"/>
    <property type="match status" value="1"/>
</dbReference>
<comment type="subunit">
    <text evidence="12">Monomer and homodimer.</text>
</comment>
<proteinExistence type="inferred from homology"/>
<dbReference type="InterPro" id="IPR000385">
    <property type="entry name" value="MoaA_NifB_PqqE_Fe-S-bd_CS"/>
</dbReference>
<evidence type="ECO:0000259" key="13">
    <source>
        <dbReference type="PROSITE" id="PS51918"/>
    </source>
</evidence>
<dbReference type="HAMAP" id="MF_01225_B">
    <property type="entry name" value="MoaA_B"/>
    <property type="match status" value="1"/>
</dbReference>
<dbReference type="InterPro" id="IPR010505">
    <property type="entry name" value="MoaA_twitch"/>
</dbReference>
<feature type="binding site" evidence="12">
    <location>
        <begin position="280"/>
        <end position="282"/>
    </location>
    <ligand>
        <name>GTP</name>
        <dbReference type="ChEBI" id="CHEBI:37565"/>
    </ligand>
</feature>
<evidence type="ECO:0000256" key="2">
    <source>
        <dbReference type="ARBA" id="ARBA00022485"/>
    </source>
</evidence>
<evidence type="ECO:0000256" key="1">
    <source>
        <dbReference type="ARBA" id="ARBA00012167"/>
    </source>
</evidence>
<dbReference type="EC" id="4.1.99.22" evidence="1 12"/>
<keyword evidence="6 12" id="KW-0408">Iron</keyword>
<dbReference type="PANTHER" id="PTHR22960:SF0">
    <property type="entry name" value="MOLYBDENUM COFACTOR BIOSYNTHESIS PROTEIN 1"/>
    <property type="match status" value="1"/>
</dbReference>
<keyword evidence="5 12" id="KW-0547">Nucleotide-binding</keyword>
<comment type="similarity">
    <text evidence="12">Belongs to the radical SAM superfamily. MoaA family.</text>
</comment>
<name>A0ABW0SVV7_9GAMM</name>
<evidence type="ECO:0000256" key="4">
    <source>
        <dbReference type="ARBA" id="ARBA00022723"/>
    </source>
</evidence>
<feature type="binding site" evidence="12">
    <location>
        <position position="29"/>
    </location>
    <ligand>
        <name>GTP</name>
        <dbReference type="ChEBI" id="CHEBI:37565"/>
    </ligand>
</feature>
<keyword evidence="15" id="KW-1185">Reference proteome</keyword>
<keyword evidence="8 12" id="KW-0342">GTP-binding</keyword>
<dbReference type="InterPro" id="IPR058240">
    <property type="entry name" value="rSAM_sf"/>
</dbReference>
<evidence type="ECO:0000256" key="12">
    <source>
        <dbReference type="HAMAP-Rule" id="MF_01225"/>
    </source>
</evidence>
<dbReference type="CDD" id="cd01335">
    <property type="entry name" value="Radical_SAM"/>
    <property type="match status" value="1"/>
</dbReference>
<dbReference type="Gene3D" id="3.20.20.70">
    <property type="entry name" value="Aldolase class I"/>
    <property type="match status" value="1"/>
</dbReference>
<dbReference type="NCBIfam" id="TIGR02666">
    <property type="entry name" value="moaA"/>
    <property type="match status" value="1"/>
</dbReference>
<evidence type="ECO:0000256" key="6">
    <source>
        <dbReference type="ARBA" id="ARBA00023004"/>
    </source>
</evidence>
<feature type="binding site" evidence="12">
    <location>
        <position position="43"/>
    </location>
    <ligand>
        <name>[4Fe-4S] cluster</name>
        <dbReference type="ChEBI" id="CHEBI:49883"/>
        <label>1</label>
        <note>4Fe-4S-S-AdoMet</note>
    </ligand>
</feature>
<feature type="binding site" evidence="12">
    <location>
        <position position="42"/>
    </location>
    <ligand>
        <name>S-adenosyl-L-methionine</name>
        <dbReference type="ChEBI" id="CHEBI:59789"/>
    </ligand>
</feature>
<evidence type="ECO:0000256" key="11">
    <source>
        <dbReference type="ARBA" id="ARBA00048697"/>
    </source>
</evidence>
<dbReference type="SFLD" id="SFLDS00029">
    <property type="entry name" value="Radical_SAM"/>
    <property type="match status" value="1"/>
</dbReference>
<keyword evidence="3 12" id="KW-0949">S-adenosyl-L-methionine</keyword>
<protein>
    <recommendedName>
        <fullName evidence="1 12">GTP 3',8-cyclase</fullName>
        <ecNumber evidence="1 12">4.1.99.22</ecNumber>
    </recommendedName>
    <alternativeName>
        <fullName evidence="12">Molybdenum cofactor biosynthesis protein A</fullName>
    </alternativeName>
</protein>
<evidence type="ECO:0000313" key="14">
    <source>
        <dbReference type="EMBL" id="MFC5581161.1"/>
    </source>
</evidence>
<dbReference type="PROSITE" id="PS51918">
    <property type="entry name" value="RADICAL_SAM"/>
    <property type="match status" value="1"/>
</dbReference>
<feature type="binding site" evidence="12">
    <location>
        <position position="292"/>
    </location>
    <ligand>
        <name>[4Fe-4S] cluster</name>
        <dbReference type="ChEBI" id="CHEBI:49883"/>
        <label>2</label>
        <note>4Fe-4S-substrate</note>
    </ligand>
</feature>
<dbReference type="PROSITE" id="PS01305">
    <property type="entry name" value="MOAA_NIFB_PQQE"/>
    <property type="match status" value="1"/>
</dbReference>
<evidence type="ECO:0000256" key="8">
    <source>
        <dbReference type="ARBA" id="ARBA00023134"/>
    </source>
</evidence>
<dbReference type="SFLD" id="SFLDG01386">
    <property type="entry name" value="main_SPASM_domain-containing"/>
    <property type="match status" value="1"/>
</dbReference>
<dbReference type="GO" id="GO:0061798">
    <property type="term" value="F:GTP 3',8'-cyclase activity"/>
    <property type="evidence" value="ECO:0007669"/>
    <property type="project" value="UniProtKB-EC"/>
</dbReference>
<feature type="binding site" evidence="12">
    <location>
        <position position="211"/>
    </location>
    <ligand>
        <name>S-adenosyl-L-methionine</name>
        <dbReference type="ChEBI" id="CHEBI:59789"/>
    </ligand>
</feature>
<feature type="binding site" evidence="12">
    <location>
        <position position="87"/>
    </location>
    <ligand>
        <name>S-adenosyl-L-methionine</name>
        <dbReference type="ChEBI" id="CHEBI:59789"/>
    </ligand>
</feature>